<gene>
    <name evidence="4" type="ORF">HOP12_12220</name>
</gene>
<dbReference type="Gene3D" id="2.40.50.1020">
    <property type="entry name" value="LytTr DNA-binding domain"/>
    <property type="match status" value="1"/>
</dbReference>
<dbReference type="InterPro" id="IPR001789">
    <property type="entry name" value="Sig_transdc_resp-reg_receiver"/>
</dbReference>
<dbReference type="GO" id="GO:0000156">
    <property type="term" value="F:phosphorelay response regulator activity"/>
    <property type="evidence" value="ECO:0007669"/>
    <property type="project" value="InterPro"/>
</dbReference>
<dbReference type="Pfam" id="PF04397">
    <property type="entry name" value="LytTR"/>
    <property type="match status" value="1"/>
</dbReference>
<protein>
    <submittedName>
        <fullName evidence="4">Response regulator transcription factor</fullName>
    </submittedName>
</protein>
<dbReference type="SMART" id="SM00850">
    <property type="entry name" value="LytTR"/>
    <property type="match status" value="1"/>
</dbReference>
<reference evidence="4 5" key="1">
    <citation type="submission" date="2020-04" db="EMBL/GenBank/DDBJ databases">
        <title>Metagenomic profiling of ammonia- and methane-oxidizing microorganisms in a Dutch drinking water treatment plant.</title>
        <authorList>
            <person name="Poghosyan L."/>
            <person name="Leucker S."/>
        </authorList>
    </citation>
    <scope>NUCLEOTIDE SEQUENCE [LARGE SCALE GENOMIC DNA]</scope>
    <source>
        <strain evidence="4">S-RSF-IL-03</strain>
    </source>
</reference>
<evidence type="ECO:0000259" key="3">
    <source>
        <dbReference type="PROSITE" id="PS50930"/>
    </source>
</evidence>
<dbReference type="Proteomes" id="UP000580839">
    <property type="component" value="Unassembled WGS sequence"/>
</dbReference>
<feature type="domain" description="HTH LytTR-type" evidence="3">
    <location>
        <begin position="161"/>
        <end position="260"/>
    </location>
</feature>
<feature type="modified residue" description="4-aspartylphosphate" evidence="1">
    <location>
        <position position="54"/>
    </location>
</feature>
<name>A0A849SU56_UNCEI</name>
<dbReference type="InterPro" id="IPR011006">
    <property type="entry name" value="CheY-like_superfamily"/>
</dbReference>
<evidence type="ECO:0000259" key="2">
    <source>
        <dbReference type="PROSITE" id="PS50110"/>
    </source>
</evidence>
<organism evidence="4 5">
    <name type="scientific">Eiseniibacteriota bacterium</name>
    <dbReference type="NCBI Taxonomy" id="2212470"/>
    <lineage>
        <taxon>Bacteria</taxon>
        <taxon>Candidatus Eiseniibacteriota</taxon>
    </lineage>
</organism>
<dbReference type="SUPFAM" id="SSF52172">
    <property type="entry name" value="CheY-like"/>
    <property type="match status" value="1"/>
</dbReference>
<dbReference type="AlphaFoldDB" id="A0A849SU56"/>
<dbReference type="EMBL" id="JABFRW010000155">
    <property type="protein sequence ID" value="NOT34920.1"/>
    <property type="molecule type" value="Genomic_DNA"/>
</dbReference>
<dbReference type="InterPro" id="IPR007492">
    <property type="entry name" value="LytTR_DNA-bd_dom"/>
</dbReference>
<sequence>MIRVLIVDDERPSREGLRLRLERVEGFEVVAEASSGRAAIAAVLEFEPDLMFLDIRMPDLNGFEVLKGIPAARRPRVIFVTAFDRHALRAFEVHALDYLLKPIVPQRFEAALEHARSAHAQRLASRTLEELAVALRGGADGPSATRDAPAESRRAAALDRLMVRDGPRFRIVPVGAIQWLESCGNYVTIHTGGRELLHRITLSQLEEQLPAREFARIHRGAIVNVAEVAEIRRSPHGDGEIVLRDGTMLRMSRRYRDALL</sequence>
<dbReference type="PANTHER" id="PTHR37299:SF1">
    <property type="entry name" value="STAGE 0 SPORULATION PROTEIN A HOMOLOG"/>
    <property type="match status" value="1"/>
</dbReference>
<evidence type="ECO:0000313" key="5">
    <source>
        <dbReference type="Proteomes" id="UP000580839"/>
    </source>
</evidence>
<keyword evidence="1" id="KW-0597">Phosphoprotein</keyword>
<evidence type="ECO:0000256" key="1">
    <source>
        <dbReference type="PROSITE-ProRule" id="PRU00169"/>
    </source>
</evidence>
<comment type="caution">
    <text evidence="4">The sequence shown here is derived from an EMBL/GenBank/DDBJ whole genome shotgun (WGS) entry which is preliminary data.</text>
</comment>
<accession>A0A849SU56</accession>
<dbReference type="GO" id="GO:0003677">
    <property type="term" value="F:DNA binding"/>
    <property type="evidence" value="ECO:0007669"/>
    <property type="project" value="InterPro"/>
</dbReference>
<dbReference type="InterPro" id="IPR046947">
    <property type="entry name" value="LytR-like"/>
</dbReference>
<evidence type="ECO:0000313" key="4">
    <source>
        <dbReference type="EMBL" id="NOT34920.1"/>
    </source>
</evidence>
<dbReference type="PANTHER" id="PTHR37299">
    <property type="entry name" value="TRANSCRIPTIONAL REGULATOR-RELATED"/>
    <property type="match status" value="1"/>
</dbReference>
<dbReference type="PROSITE" id="PS50930">
    <property type="entry name" value="HTH_LYTTR"/>
    <property type="match status" value="1"/>
</dbReference>
<proteinExistence type="predicted"/>
<dbReference type="Pfam" id="PF00072">
    <property type="entry name" value="Response_reg"/>
    <property type="match status" value="1"/>
</dbReference>
<dbReference type="Gene3D" id="3.40.50.2300">
    <property type="match status" value="1"/>
</dbReference>
<dbReference type="SMART" id="SM00448">
    <property type="entry name" value="REC"/>
    <property type="match status" value="1"/>
</dbReference>
<dbReference type="PROSITE" id="PS50110">
    <property type="entry name" value="RESPONSE_REGULATORY"/>
    <property type="match status" value="1"/>
</dbReference>
<feature type="domain" description="Response regulatory" evidence="2">
    <location>
        <begin position="3"/>
        <end position="116"/>
    </location>
</feature>